<evidence type="ECO:0000313" key="2">
    <source>
        <dbReference type="Proteomes" id="UP000800200"/>
    </source>
</evidence>
<protein>
    <submittedName>
        <fullName evidence="1">Uncharacterized protein</fullName>
    </submittedName>
</protein>
<accession>A0A6A6EFU6</accession>
<dbReference type="AlphaFoldDB" id="A0A6A6EFU6"/>
<name>A0A6A6EFU6_9PEZI</name>
<sequence length="126" mass="13811">MEWYADICTSSPSTCLLDLLPFPLLSHASLFTPRSVCWIIYCPLSSGHHHPTLKPTLNLTSLALSKRQRLSPPNTVQLSIRSLISLCRTFPIHQIAQESLGALPASPIALDLYNNGSAFVNVQIAT</sequence>
<evidence type="ECO:0000313" key="1">
    <source>
        <dbReference type="EMBL" id="KAF2188756.1"/>
    </source>
</evidence>
<reference evidence="1" key="1">
    <citation type="journal article" date="2020" name="Stud. Mycol.">
        <title>101 Dothideomycetes genomes: a test case for predicting lifestyles and emergence of pathogens.</title>
        <authorList>
            <person name="Haridas S."/>
            <person name="Albert R."/>
            <person name="Binder M."/>
            <person name="Bloem J."/>
            <person name="Labutti K."/>
            <person name="Salamov A."/>
            <person name="Andreopoulos B."/>
            <person name="Baker S."/>
            <person name="Barry K."/>
            <person name="Bills G."/>
            <person name="Bluhm B."/>
            <person name="Cannon C."/>
            <person name="Castanera R."/>
            <person name="Culley D."/>
            <person name="Daum C."/>
            <person name="Ezra D."/>
            <person name="Gonzalez J."/>
            <person name="Henrissat B."/>
            <person name="Kuo A."/>
            <person name="Liang C."/>
            <person name="Lipzen A."/>
            <person name="Lutzoni F."/>
            <person name="Magnuson J."/>
            <person name="Mondo S."/>
            <person name="Nolan M."/>
            <person name="Ohm R."/>
            <person name="Pangilinan J."/>
            <person name="Park H.-J."/>
            <person name="Ramirez L."/>
            <person name="Alfaro M."/>
            <person name="Sun H."/>
            <person name="Tritt A."/>
            <person name="Yoshinaga Y."/>
            <person name="Zwiers L.-H."/>
            <person name="Turgeon B."/>
            <person name="Goodwin S."/>
            <person name="Spatafora J."/>
            <person name="Crous P."/>
            <person name="Grigoriev I."/>
        </authorList>
    </citation>
    <scope>NUCLEOTIDE SEQUENCE</scope>
    <source>
        <strain evidence="1">CBS 207.26</strain>
    </source>
</reference>
<organism evidence="1 2">
    <name type="scientific">Zopfia rhizophila CBS 207.26</name>
    <dbReference type="NCBI Taxonomy" id="1314779"/>
    <lineage>
        <taxon>Eukaryota</taxon>
        <taxon>Fungi</taxon>
        <taxon>Dikarya</taxon>
        <taxon>Ascomycota</taxon>
        <taxon>Pezizomycotina</taxon>
        <taxon>Dothideomycetes</taxon>
        <taxon>Dothideomycetes incertae sedis</taxon>
        <taxon>Zopfiaceae</taxon>
        <taxon>Zopfia</taxon>
    </lineage>
</organism>
<keyword evidence="2" id="KW-1185">Reference proteome</keyword>
<gene>
    <name evidence="1" type="ORF">K469DRAFT_702448</name>
</gene>
<dbReference type="Proteomes" id="UP000800200">
    <property type="component" value="Unassembled WGS sequence"/>
</dbReference>
<dbReference type="EMBL" id="ML994622">
    <property type="protein sequence ID" value="KAF2188756.1"/>
    <property type="molecule type" value="Genomic_DNA"/>
</dbReference>
<proteinExistence type="predicted"/>